<gene>
    <name evidence="1" type="ORF">PAM7971_00909</name>
</gene>
<reference evidence="1 2" key="1">
    <citation type="submission" date="2017-03" db="EMBL/GenBank/DDBJ databases">
        <authorList>
            <person name="Afonso C.L."/>
            <person name="Miller P.J."/>
            <person name="Scott M.A."/>
            <person name="Spackman E."/>
            <person name="Goraichik I."/>
            <person name="Dimitrov K.M."/>
            <person name="Suarez D.L."/>
            <person name="Swayne D.E."/>
        </authorList>
    </citation>
    <scope>NUCLEOTIDE SEQUENCE [LARGE SCALE GENOMIC DNA]</scope>
    <source>
        <strain evidence="1 2">CECT 7971</strain>
    </source>
</reference>
<dbReference type="AlphaFoldDB" id="A0A1Y5RVJ8"/>
<keyword evidence="2" id="KW-1185">Reference proteome</keyword>
<evidence type="ECO:0000313" key="2">
    <source>
        <dbReference type="Proteomes" id="UP000193307"/>
    </source>
</evidence>
<sequence>MGNKTQNIGGYIPVYQRVLYSKAQVTAFMFFDHSNVSLFCGADLDALRSEGPVLPSSLIKEPQVFLLLTILNHGFARAQINAIYGGGERFAFAVFHSEPYRRSKKRMIVLAVRDWSVKTTPFSTARCSTSLCVI</sequence>
<name>A0A1Y5RVJ8_9RHOB</name>
<protein>
    <submittedName>
        <fullName evidence="1">Uncharacterized protein</fullName>
    </submittedName>
</protein>
<evidence type="ECO:0000313" key="1">
    <source>
        <dbReference type="EMBL" id="SLN25448.1"/>
    </source>
</evidence>
<dbReference type="EMBL" id="FWFW01000002">
    <property type="protein sequence ID" value="SLN25448.1"/>
    <property type="molecule type" value="Genomic_DNA"/>
</dbReference>
<dbReference type="Proteomes" id="UP000193307">
    <property type="component" value="Unassembled WGS sequence"/>
</dbReference>
<proteinExistence type="predicted"/>
<accession>A0A1Y5RVJ8</accession>
<organism evidence="1 2">
    <name type="scientific">Pacificibacter marinus</name>
    <dbReference type="NCBI Taxonomy" id="658057"/>
    <lineage>
        <taxon>Bacteria</taxon>
        <taxon>Pseudomonadati</taxon>
        <taxon>Pseudomonadota</taxon>
        <taxon>Alphaproteobacteria</taxon>
        <taxon>Rhodobacterales</taxon>
        <taxon>Roseobacteraceae</taxon>
        <taxon>Pacificibacter</taxon>
    </lineage>
</organism>